<keyword evidence="4" id="KW-1185">Reference proteome</keyword>
<proteinExistence type="predicted"/>
<dbReference type="InterPro" id="IPR007513">
    <property type="entry name" value="SERF-like_N"/>
</dbReference>
<name>A0A0A1TCJ7_9HYPO</name>
<feature type="domain" description="Small EDRK-rich factor-like N-terminal" evidence="2">
    <location>
        <begin position="52"/>
        <end position="88"/>
    </location>
</feature>
<dbReference type="Pfam" id="PF04419">
    <property type="entry name" value="SERF-like_N"/>
    <property type="match status" value="1"/>
</dbReference>
<sequence>MLRRQGHRRQPPLPVSPSSLVPVNHQKLSASSFFSSLPLQQPIHIVWSNDTMARGNQRDKAREANLKKQAGQKKANNMSGTEMQRAKESAAEIMRAKQAAAEAKKAAEGKK</sequence>
<dbReference type="Proteomes" id="UP000039046">
    <property type="component" value="Unassembled WGS sequence"/>
</dbReference>
<dbReference type="OrthoDB" id="1921208at2759"/>
<feature type="region of interest" description="Disordered" evidence="1">
    <location>
        <begin position="51"/>
        <end position="111"/>
    </location>
</feature>
<feature type="compositionally biased region" description="Basic and acidic residues" evidence="1">
    <location>
        <begin position="102"/>
        <end position="111"/>
    </location>
</feature>
<gene>
    <name evidence="3" type="ORF">VHEMI08160</name>
</gene>
<evidence type="ECO:0000259" key="2">
    <source>
        <dbReference type="Pfam" id="PF04419"/>
    </source>
</evidence>
<evidence type="ECO:0000313" key="3">
    <source>
        <dbReference type="EMBL" id="CEJ92509.1"/>
    </source>
</evidence>
<dbReference type="EMBL" id="CDHN01000004">
    <property type="protein sequence ID" value="CEJ92509.1"/>
    <property type="molecule type" value="Genomic_DNA"/>
</dbReference>
<feature type="region of interest" description="Disordered" evidence="1">
    <location>
        <begin position="1"/>
        <end position="21"/>
    </location>
</feature>
<evidence type="ECO:0000313" key="4">
    <source>
        <dbReference type="Proteomes" id="UP000039046"/>
    </source>
</evidence>
<reference evidence="3 4" key="1">
    <citation type="journal article" date="2015" name="Genome Announc.">
        <title>Draft Genome Sequence and Gene Annotation of the Entomopathogenic Fungus Verticillium hemipterigenum.</title>
        <authorList>
            <person name="Horn F."/>
            <person name="Habel A."/>
            <person name="Scharf D.H."/>
            <person name="Dworschak J."/>
            <person name="Brakhage A.A."/>
            <person name="Guthke R."/>
            <person name="Hertweck C."/>
            <person name="Linde J."/>
        </authorList>
    </citation>
    <scope>NUCLEOTIDE SEQUENCE [LARGE SCALE GENOMIC DNA]</scope>
</reference>
<organism evidence="3 4">
    <name type="scientific">[Torrubiella] hemipterigena</name>
    <dbReference type="NCBI Taxonomy" id="1531966"/>
    <lineage>
        <taxon>Eukaryota</taxon>
        <taxon>Fungi</taxon>
        <taxon>Dikarya</taxon>
        <taxon>Ascomycota</taxon>
        <taxon>Pezizomycotina</taxon>
        <taxon>Sordariomycetes</taxon>
        <taxon>Hypocreomycetidae</taxon>
        <taxon>Hypocreales</taxon>
        <taxon>Clavicipitaceae</taxon>
        <taxon>Clavicipitaceae incertae sedis</taxon>
        <taxon>'Torrubiella' clade</taxon>
    </lineage>
</organism>
<feature type="compositionally biased region" description="Low complexity" evidence="1">
    <location>
        <begin position="91"/>
        <end position="101"/>
    </location>
</feature>
<dbReference type="HOGENOM" id="CLU_172740_0_0_1"/>
<feature type="compositionally biased region" description="Basic residues" evidence="1">
    <location>
        <begin position="1"/>
        <end position="10"/>
    </location>
</feature>
<evidence type="ECO:0000256" key="1">
    <source>
        <dbReference type="SAM" id="MobiDB-lite"/>
    </source>
</evidence>
<accession>A0A0A1TCJ7</accession>
<protein>
    <submittedName>
        <fullName evidence="3">Putative 4F5 domain protein</fullName>
    </submittedName>
</protein>
<dbReference type="AlphaFoldDB" id="A0A0A1TCJ7"/>
<dbReference type="STRING" id="1531966.A0A0A1TCJ7"/>
<feature type="compositionally biased region" description="Basic and acidic residues" evidence="1">
    <location>
        <begin position="56"/>
        <end position="66"/>
    </location>
</feature>